<evidence type="ECO:0000313" key="2">
    <source>
        <dbReference type="Proteomes" id="UP001152867"/>
    </source>
</evidence>
<proteinExistence type="predicted"/>
<gene>
    <name evidence="1" type="ORF">NNA32_07105</name>
</gene>
<comment type="caution">
    <text evidence="1">The sequence shown here is derived from an EMBL/GenBank/DDBJ whole genome shotgun (WGS) entry which is preliminary data.</text>
</comment>
<keyword evidence="2" id="KW-1185">Reference proteome</keyword>
<dbReference type="EMBL" id="JANDJP010000008">
    <property type="protein sequence ID" value="MDF9914016.1"/>
    <property type="molecule type" value="Genomic_DNA"/>
</dbReference>
<dbReference type="RefSeq" id="WP_178943357.1">
    <property type="nucleotide sequence ID" value="NZ_JAIWJF010000001.1"/>
</dbReference>
<accession>A0ABT6DAF2</accession>
<reference evidence="1" key="1">
    <citation type="submission" date="2022-06" db="EMBL/GenBank/DDBJ databases">
        <title>Antifungal cultures and metabolites of lactic acid bacteria for use in dairy fermentations.</title>
        <authorList>
            <person name="Zhao Z."/>
            <person name="Gaenzle M."/>
        </authorList>
    </citation>
    <scope>NUCLEOTIDE SEQUENCE</scope>
    <source>
        <strain evidence="1">FUA3126</strain>
    </source>
</reference>
<protein>
    <submittedName>
        <fullName evidence="1">Uncharacterized protein</fullName>
    </submittedName>
</protein>
<name>A0ABT6DAF2_9LACO</name>
<sequence length="82" mass="9288">MIQGTYELKSVNGPRIEELERQVDDLNAEAGQLVGRRMPFGDLPSPKSIDELLPLIVQLIKDSDKSTLKKLYQSFITHVTFD</sequence>
<organism evidence="1 2">
    <name type="scientific">Furfurilactobacillus milii</name>
    <dbReference type="NCBI Taxonomy" id="2888272"/>
    <lineage>
        <taxon>Bacteria</taxon>
        <taxon>Bacillati</taxon>
        <taxon>Bacillota</taxon>
        <taxon>Bacilli</taxon>
        <taxon>Lactobacillales</taxon>
        <taxon>Lactobacillaceae</taxon>
        <taxon>Furfurilactobacillus</taxon>
    </lineage>
</organism>
<evidence type="ECO:0000313" key="1">
    <source>
        <dbReference type="EMBL" id="MDF9914016.1"/>
    </source>
</evidence>
<dbReference type="Proteomes" id="UP001152867">
    <property type="component" value="Unassembled WGS sequence"/>
</dbReference>